<gene>
    <name evidence="2" type="ORF">ANCDUO_06283</name>
</gene>
<dbReference type="EMBL" id="KN728668">
    <property type="protein sequence ID" value="KIH63415.1"/>
    <property type="molecule type" value="Genomic_DNA"/>
</dbReference>
<dbReference type="OrthoDB" id="10055660at2759"/>
<accession>A0A0C2GPZ6</accession>
<dbReference type="AlphaFoldDB" id="A0A0C2GPZ6"/>
<dbReference type="Pfam" id="PF14214">
    <property type="entry name" value="Helitron_like_N"/>
    <property type="match status" value="1"/>
</dbReference>
<dbReference type="InterPro" id="IPR025476">
    <property type="entry name" value="Helitron_helicase-like"/>
</dbReference>
<feature type="domain" description="Helitron helicase-like" evidence="1">
    <location>
        <begin position="12"/>
        <end position="124"/>
    </location>
</feature>
<protein>
    <recommendedName>
        <fullName evidence="1">Helitron helicase-like domain-containing protein</fullName>
    </recommendedName>
</protein>
<name>A0A0C2GPZ6_9BILA</name>
<keyword evidence="3" id="KW-1185">Reference proteome</keyword>
<reference evidence="2 3" key="1">
    <citation type="submission" date="2013-12" db="EMBL/GenBank/DDBJ databases">
        <title>Draft genome of the parsitic nematode Ancylostoma duodenale.</title>
        <authorList>
            <person name="Mitreva M."/>
        </authorList>
    </citation>
    <scope>NUCLEOTIDE SEQUENCE [LARGE SCALE GENOMIC DNA]</scope>
    <source>
        <strain evidence="2 3">Zhejiang</strain>
    </source>
</reference>
<dbReference type="Proteomes" id="UP000054047">
    <property type="component" value="Unassembled WGS sequence"/>
</dbReference>
<evidence type="ECO:0000259" key="1">
    <source>
        <dbReference type="Pfam" id="PF14214"/>
    </source>
</evidence>
<evidence type="ECO:0000313" key="2">
    <source>
        <dbReference type="EMBL" id="KIH63415.1"/>
    </source>
</evidence>
<sequence length="195" mass="21745">MDHLSSEINDGPPGLRVIPPSSFQEGPRAMHQSYQDAMAIVAKYGKPDYFLTFTCNPQWRKVVDNPYPGQNSSDPPDLVTCAFHRKLAVLQDCLFKKSIFGRVVAHVAVLEWQKRGLPHCHMVLIMAADVKPRNAEHVDAAVQAYLPDPEGDNRLLGIVAKNMIHRRCGPKDPQAPCMKDGKCSKKIPKRLSGNH</sequence>
<proteinExistence type="predicted"/>
<organism evidence="2 3">
    <name type="scientific">Ancylostoma duodenale</name>
    <dbReference type="NCBI Taxonomy" id="51022"/>
    <lineage>
        <taxon>Eukaryota</taxon>
        <taxon>Metazoa</taxon>
        <taxon>Ecdysozoa</taxon>
        <taxon>Nematoda</taxon>
        <taxon>Chromadorea</taxon>
        <taxon>Rhabditida</taxon>
        <taxon>Rhabditina</taxon>
        <taxon>Rhabditomorpha</taxon>
        <taxon>Strongyloidea</taxon>
        <taxon>Ancylostomatidae</taxon>
        <taxon>Ancylostomatinae</taxon>
        <taxon>Ancylostoma</taxon>
    </lineage>
</organism>
<evidence type="ECO:0000313" key="3">
    <source>
        <dbReference type="Proteomes" id="UP000054047"/>
    </source>
</evidence>